<name>A0A226D4X0_FOLCA</name>
<reference evidence="1 2" key="1">
    <citation type="submission" date="2015-12" db="EMBL/GenBank/DDBJ databases">
        <title>The genome of Folsomia candida.</title>
        <authorList>
            <person name="Faddeeva A."/>
            <person name="Derks M.F."/>
            <person name="Anvar Y."/>
            <person name="Smit S."/>
            <person name="Van Straalen N."/>
            <person name="Roelofs D."/>
        </authorList>
    </citation>
    <scope>NUCLEOTIDE SEQUENCE [LARGE SCALE GENOMIC DNA]</scope>
    <source>
        <strain evidence="1 2">VU population</strain>
        <tissue evidence="1">Whole body</tissue>
    </source>
</reference>
<organism evidence="1 2">
    <name type="scientific">Folsomia candida</name>
    <name type="common">Springtail</name>
    <dbReference type="NCBI Taxonomy" id="158441"/>
    <lineage>
        <taxon>Eukaryota</taxon>
        <taxon>Metazoa</taxon>
        <taxon>Ecdysozoa</taxon>
        <taxon>Arthropoda</taxon>
        <taxon>Hexapoda</taxon>
        <taxon>Collembola</taxon>
        <taxon>Entomobryomorpha</taxon>
        <taxon>Isotomoidea</taxon>
        <taxon>Isotomidae</taxon>
        <taxon>Proisotominae</taxon>
        <taxon>Folsomia</taxon>
    </lineage>
</organism>
<proteinExistence type="predicted"/>
<dbReference type="AlphaFoldDB" id="A0A226D4X0"/>
<keyword evidence="2" id="KW-1185">Reference proteome</keyword>
<accession>A0A226D4X0</accession>
<evidence type="ECO:0000313" key="2">
    <source>
        <dbReference type="Proteomes" id="UP000198287"/>
    </source>
</evidence>
<sequence length="253" mass="27749">MTKTWPVAAEVGGHMGTFIIGRYEKERLINKLGGYRVKTSKYPGQNLYSLKIPVLQPPKSTISAELCFHPRLIYPAHSENVGISCYQCLNLRGVTQDRPFPGVAYGPGCEAGNLDKDFLAPCEAEPGNAPLDSCYDMEMVMNNVTIIVRECGNLEELGGVRCFAADQRVRGTLWTVLKIFEDFLFNNPVLPERPPADIPMNLCSCKGDDCNGKCTCGGTGNARKGVIISEFLVPAAMIISLARTRELESIINL</sequence>
<comment type="caution">
    <text evidence="1">The sequence shown here is derived from an EMBL/GenBank/DDBJ whole genome shotgun (WGS) entry which is preliminary data.</text>
</comment>
<evidence type="ECO:0000313" key="1">
    <source>
        <dbReference type="EMBL" id="OXA40120.1"/>
    </source>
</evidence>
<dbReference type="EMBL" id="LNIX01000035">
    <property type="protein sequence ID" value="OXA40120.1"/>
    <property type="molecule type" value="Genomic_DNA"/>
</dbReference>
<protein>
    <submittedName>
        <fullName evidence="1">Uncharacterized protein</fullName>
    </submittedName>
</protein>
<gene>
    <name evidence="1" type="ORF">Fcan01_25130</name>
</gene>
<dbReference type="Proteomes" id="UP000198287">
    <property type="component" value="Unassembled WGS sequence"/>
</dbReference>